<organism evidence="1 2">
    <name type="scientific">Nephila pilipes</name>
    <name type="common">Giant wood spider</name>
    <name type="synonym">Nephila maculata</name>
    <dbReference type="NCBI Taxonomy" id="299642"/>
    <lineage>
        <taxon>Eukaryota</taxon>
        <taxon>Metazoa</taxon>
        <taxon>Ecdysozoa</taxon>
        <taxon>Arthropoda</taxon>
        <taxon>Chelicerata</taxon>
        <taxon>Arachnida</taxon>
        <taxon>Araneae</taxon>
        <taxon>Araneomorphae</taxon>
        <taxon>Entelegynae</taxon>
        <taxon>Araneoidea</taxon>
        <taxon>Nephilidae</taxon>
        <taxon>Nephila</taxon>
    </lineage>
</organism>
<comment type="caution">
    <text evidence="1">The sequence shown here is derived from an EMBL/GenBank/DDBJ whole genome shotgun (WGS) entry which is preliminary data.</text>
</comment>
<dbReference type="Proteomes" id="UP000887013">
    <property type="component" value="Unassembled WGS sequence"/>
</dbReference>
<dbReference type="AlphaFoldDB" id="A0A8X6MN92"/>
<keyword evidence="2" id="KW-1185">Reference proteome</keyword>
<gene>
    <name evidence="1" type="ORF">NPIL_600021</name>
</gene>
<sequence>RARILCSTKAAGLEPMTNGYAAKVKRSSCFKYAN</sequence>
<accession>A0A8X6MN92</accession>
<evidence type="ECO:0000313" key="2">
    <source>
        <dbReference type="Proteomes" id="UP000887013"/>
    </source>
</evidence>
<name>A0A8X6MN92_NEPPI</name>
<reference evidence="1" key="1">
    <citation type="submission" date="2020-08" db="EMBL/GenBank/DDBJ databases">
        <title>Multicomponent nature underlies the extraordinary mechanical properties of spider dragline silk.</title>
        <authorList>
            <person name="Kono N."/>
            <person name="Nakamura H."/>
            <person name="Mori M."/>
            <person name="Yoshida Y."/>
            <person name="Ohtoshi R."/>
            <person name="Malay A.D."/>
            <person name="Moran D.A.P."/>
            <person name="Tomita M."/>
            <person name="Numata K."/>
            <person name="Arakawa K."/>
        </authorList>
    </citation>
    <scope>NUCLEOTIDE SEQUENCE</scope>
</reference>
<feature type="non-terminal residue" evidence="1">
    <location>
        <position position="1"/>
    </location>
</feature>
<protein>
    <submittedName>
        <fullName evidence="1">Uncharacterized protein</fullName>
    </submittedName>
</protein>
<dbReference type="EMBL" id="BMAW01000487">
    <property type="protein sequence ID" value="GFS69206.1"/>
    <property type="molecule type" value="Genomic_DNA"/>
</dbReference>
<evidence type="ECO:0000313" key="1">
    <source>
        <dbReference type="EMBL" id="GFS69206.1"/>
    </source>
</evidence>
<proteinExistence type="predicted"/>